<name>A0A829DDT0_LEPIR</name>
<accession>A0A829DDT0</accession>
<comment type="caution">
    <text evidence="1">The sequence shown here is derived from an EMBL/GenBank/DDBJ whole genome shotgun (WGS) entry which is preliminary data.</text>
</comment>
<dbReference type="NCBIfam" id="NF047549">
    <property type="entry name" value="LIC_20196_fam"/>
    <property type="match status" value="1"/>
</dbReference>
<sequence length="212" mass="24767">MNLKALSWIGFLLLTLPILSVPTPPTLETQVKNSDYIALTRITNVRETKISETSISVTATVEILKPWKGAEKLPPKFEIGFMIFPELLGKWLKASPPEGDYILFLNQKKVKDSKGNESSLIVLYEPHPFAFKEYSRAIENEIVEVVRSQKELRGKVYENFKIFYFNYYFITKLPNFYFCTTFLSFFRNETGILRTSIFFKRNKSLWDFSQRT</sequence>
<dbReference type="Proteomes" id="UP000012329">
    <property type="component" value="Unassembled WGS sequence"/>
</dbReference>
<evidence type="ECO:0000313" key="2">
    <source>
        <dbReference type="Proteomes" id="UP000012329"/>
    </source>
</evidence>
<reference evidence="1 2" key="1">
    <citation type="submission" date="2013-02" db="EMBL/GenBank/DDBJ databases">
        <authorList>
            <person name="Harkins D.M."/>
            <person name="Durkin A.S."/>
            <person name="Brinkac L.M."/>
            <person name="Haft D.H."/>
            <person name="Selengut J.D."/>
            <person name="Sanka R."/>
            <person name="DePew J."/>
            <person name="Purushe J."/>
            <person name="Whelen A.C."/>
            <person name="Vinetz J.M."/>
            <person name="Sutton G.G."/>
            <person name="Nierman W.C."/>
            <person name="Fouts D.E."/>
        </authorList>
    </citation>
    <scope>NUCLEOTIDE SEQUENCE [LARGE SCALE GENOMIC DNA]</scope>
    <source>
        <strain evidence="1 2">2002000626</strain>
    </source>
</reference>
<dbReference type="AlphaFoldDB" id="A0A829DDT0"/>
<gene>
    <name evidence="1" type="ORF">LEP1GSC029_0202</name>
</gene>
<evidence type="ECO:0000313" key="1">
    <source>
        <dbReference type="EMBL" id="EMY07048.1"/>
    </source>
</evidence>
<organism evidence="1 2">
    <name type="scientific">Leptospira interrogans str. 2002000626</name>
    <dbReference type="NCBI Taxonomy" id="996803"/>
    <lineage>
        <taxon>Bacteria</taxon>
        <taxon>Pseudomonadati</taxon>
        <taxon>Spirochaetota</taxon>
        <taxon>Spirochaetia</taxon>
        <taxon>Leptospirales</taxon>
        <taxon>Leptospiraceae</taxon>
        <taxon>Leptospira</taxon>
    </lineage>
</organism>
<dbReference type="EMBL" id="AFJL02000006">
    <property type="protein sequence ID" value="EMY07048.1"/>
    <property type="molecule type" value="Genomic_DNA"/>
</dbReference>
<proteinExistence type="predicted"/>
<protein>
    <submittedName>
        <fullName evidence="1">Uncharacterized protein</fullName>
    </submittedName>
</protein>